<evidence type="ECO:0008006" key="4">
    <source>
        <dbReference type="Google" id="ProtNLM"/>
    </source>
</evidence>
<comment type="caution">
    <text evidence="2">The sequence shown here is derived from an EMBL/GenBank/DDBJ whole genome shotgun (WGS) entry which is preliminary data.</text>
</comment>
<evidence type="ECO:0000313" key="2">
    <source>
        <dbReference type="EMBL" id="MEL1247159.1"/>
    </source>
</evidence>
<dbReference type="EMBL" id="JBBYHT010000001">
    <property type="protein sequence ID" value="MEL1247159.1"/>
    <property type="molecule type" value="Genomic_DNA"/>
</dbReference>
<evidence type="ECO:0000313" key="3">
    <source>
        <dbReference type="Proteomes" id="UP001393056"/>
    </source>
</evidence>
<organism evidence="2 3">
    <name type="scientific">Flavobacterium helocola</name>
    <dbReference type="NCBI Taxonomy" id="3139139"/>
    <lineage>
        <taxon>Bacteria</taxon>
        <taxon>Pseudomonadati</taxon>
        <taxon>Bacteroidota</taxon>
        <taxon>Flavobacteriia</taxon>
        <taxon>Flavobacteriales</taxon>
        <taxon>Flavobacteriaceae</taxon>
        <taxon>Flavobacterium</taxon>
    </lineage>
</organism>
<feature type="transmembrane region" description="Helical" evidence="1">
    <location>
        <begin position="6"/>
        <end position="21"/>
    </location>
</feature>
<keyword evidence="1" id="KW-0472">Membrane</keyword>
<proteinExistence type="predicted"/>
<keyword evidence="1" id="KW-0812">Transmembrane</keyword>
<dbReference type="RefSeq" id="WP_341682048.1">
    <property type="nucleotide sequence ID" value="NZ_JBBYHT010000001.1"/>
</dbReference>
<dbReference type="Proteomes" id="UP001393056">
    <property type="component" value="Unassembled WGS sequence"/>
</dbReference>
<evidence type="ECO:0000256" key="1">
    <source>
        <dbReference type="SAM" id="Phobius"/>
    </source>
</evidence>
<keyword evidence="1" id="KW-1133">Transmembrane helix</keyword>
<sequence>MSGFTIGIIVGLLMFVSLVFVKKDSKFSKFGINIGRVYCPKCNLKQPIIRKPANERQVLYGGYTCKNCNTEMDKYGIEIKD</sequence>
<keyword evidence="3" id="KW-1185">Reference proteome</keyword>
<gene>
    <name evidence="2" type="ORF">AAEO58_03805</name>
</gene>
<protein>
    <recommendedName>
        <fullName evidence="4">TRASH domain-containing protein</fullName>
    </recommendedName>
</protein>
<reference evidence="2 3" key="1">
    <citation type="submission" date="2024-04" db="EMBL/GenBank/DDBJ databases">
        <title>Flavobacterium sp. DGU41 16S ribosomal RNA gene Genome sequencing and assembly.</title>
        <authorList>
            <person name="Park S."/>
        </authorList>
    </citation>
    <scope>NUCLEOTIDE SEQUENCE [LARGE SCALE GENOMIC DNA]</scope>
    <source>
        <strain evidence="2 3">DGU41</strain>
    </source>
</reference>
<name>A0ABU9I422_9FLAO</name>
<accession>A0ABU9I422</accession>